<name>A0A5B8G933_9GAMA</name>
<dbReference type="RefSeq" id="YP_010801708.1">
    <property type="nucleotide sequence ID" value="NC_076967.1"/>
</dbReference>
<dbReference type="KEGG" id="vg:80540420"/>
<feature type="transmembrane region" description="Helical" evidence="2">
    <location>
        <begin position="99"/>
        <end position="120"/>
    </location>
</feature>
<feature type="transmembrane region" description="Helical" evidence="2">
    <location>
        <begin position="279"/>
        <end position="301"/>
    </location>
</feature>
<feature type="region of interest" description="Disordered" evidence="1">
    <location>
        <begin position="420"/>
        <end position="490"/>
    </location>
</feature>
<protein>
    <submittedName>
        <fullName evidence="3">Membrane protein K15</fullName>
    </submittedName>
</protein>
<feature type="transmembrane region" description="Helical" evidence="2">
    <location>
        <begin position="156"/>
        <end position="173"/>
    </location>
</feature>
<feature type="transmembrane region" description="Helical" evidence="2">
    <location>
        <begin position="77"/>
        <end position="93"/>
    </location>
</feature>
<feature type="transmembrane region" description="Helical" evidence="2">
    <location>
        <begin position="244"/>
        <end position="267"/>
    </location>
</feature>
<dbReference type="Pfam" id="PF06126">
    <property type="entry name" value="Herpes_LAMP2"/>
    <property type="match status" value="1"/>
</dbReference>
<feature type="transmembrane region" description="Helical" evidence="2">
    <location>
        <begin position="215"/>
        <end position="237"/>
    </location>
</feature>
<evidence type="ECO:0000256" key="2">
    <source>
        <dbReference type="SAM" id="Phobius"/>
    </source>
</evidence>
<feature type="compositionally biased region" description="Polar residues" evidence="1">
    <location>
        <begin position="432"/>
        <end position="441"/>
    </location>
</feature>
<keyword evidence="2" id="KW-1133">Transmembrane helix</keyword>
<dbReference type="GeneID" id="80540420"/>
<dbReference type="EMBL" id="MH932584">
    <property type="protein sequence ID" value="QDQ69288.1"/>
    <property type="molecule type" value="Genomic_DNA"/>
</dbReference>
<accession>A0A5B8G933</accession>
<keyword evidence="2" id="KW-0812">Transmembrane</keyword>
<feature type="transmembrane region" description="Helical" evidence="2">
    <location>
        <begin position="132"/>
        <end position="150"/>
    </location>
</feature>
<dbReference type="InterPro" id="IPR009304">
    <property type="entry name" value="Herpes_LAMP2"/>
</dbReference>
<feature type="transmembrane region" description="Helical" evidence="2">
    <location>
        <begin position="339"/>
        <end position="362"/>
    </location>
</feature>
<evidence type="ECO:0000313" key="4">
    <source>
        <dbReference type="Proteomes" id="UP001147731"/>
    </source>
</evidence>
<feature type="transmembrane region" description="Helical" evidence="2">
    <location>
        <begin position="185"/>
        <end position="203"/>
    </location>
</feature>
<sequence>MMALCKLNLTKIWNIWFLLLLTAYICTCLSLALAIKSEPQPNSTLVSLLGLATCCMGFCGLFCAYTHHVRTQSPPSWPCWILVIYLTTNNWITSSSEHIRWGCISALLCSSVSGLLATICMGNIFKCTLKTFGTWLILFIVYIVFAAFTMWNQWKFSSSVIIIASSFFILFIYHYVTRQPSTTRLMASMHGVYIGLVCIYPVLFCENLYCQAVTLAASITIFNIGSASVIIATHFAWKTSGKGTATYIVLQGLVLFLYIMSAEMIIYETTMKQSMESPGMYNFAENIFLAGLVVLTVLQIWQGYHTASVTASVMHGVLSVLTSGACAVFAVHSNGWLPVALATIVCIALLISASQIVLVIYIHKYPRKFILTSGESSHRHTTLLTRSVHPTGRTAPINQSRPLPPVPHFRGDVFRLTPLEDSSPTLAEGPNCLSTPITPDTSESREQRDHPQSTSFLLGNRGVSSAPQQREQIGGAEGQDDYEAVDFPTH</sequence>
<feature type="transmembrane region" description="Helical" evidence="2">
    <location>
        <begin position="44"/>
        <end position="65"/>
    </location>
</feature>
<evidence type="ECO:0000256" key="1">
    <source>
        <dbReference type="SAM" id="MobiDB-lite"/>
    </source>
</evidence>
<feature type="compositionally biased region" description="Polar residues" evidence="1">
    <location>
        <begin position="452"/>
        <end position="471"/>
    </location>
</feature>
<reference evidence="3" key="1">
    <citation type="journal article" date="2019" name="Emerg. Infect. Dis.">
        <title>Novel Virus Related to Kaposi's Sarcoma-Associated Herpesvirus from Colobus Monkey.</title>
        <authorList>
            <person name="Dhingra A."/>
            <person name="Ganzenmueller T."/>
            <person name="Hage E."/>
            <person name="Suarez N.M."/>
            <person name="Matz-Rensing K."/>
            <person name="Widmer D."/>
            <person name="Pohlmann S."/>
            <person name="Davison A.J."/>
            <person name="Schulz T.F."/>
            <person name="Kaul A."/>
        </authorList>
    </citation>
    <scope>NUCLEOTIDE SEQUENCE</scope>
    <source>
        <strain evidence="3">Hannover</strain>
    </source>
</reference>
<evidence type="ECO:0000313" key="3">
    <source>
        <dbReference type="EMBL" id="QDQ69288.1"/>
    </source>
</evidence>
<feature type="transmembrane region" description="Helical" evidence="2">
    <location>
        <begin position="313"/>
        <end position="333"/>
    </location>
</feature>
<proteinExistence type="predicted"/>
<keyword evidence="4" id="KW-1185">Reference proteome</keyword>
<organism evidence="3 4">
    <name type="scientific">Colobine gammaherpesvirus 1</name>
    <dbReference type="NCBI Taxonomy" id="2597325"/>
    <lineage>
        <taxon>Viruses</taxon>
        <taxon>Duplodnaviria</taxon>
        <taxon>Heunggongvirae</taxon>
        <taxon>Peploviricota</taxon>
        <taxon>Herviviricetes</taxon>
        <taxon>Herpesvirales</taxon>
        <taxon>Orthoherpesviridae</taxon>
        <taxon>Gammaherpesvirinae</taxon>
        <taxon>Rhadinovirus</taxon>
        <taxon>Rhadinovirus colobinegamma1</taxon>
    </lineage>
</organism>
<dbReference type="Proteomes" id="UP001147731">
    <property type="component" value="Segment"/>
</dbReference>
<feature type="compositionally biased region" description="Basic and acidic residues" evidence="1">
    <location>
        <begin position="442"/>
        <end position="451"/>
    </location>
</feature>
<keyword evidence="2" id="KW-0472">Membrane</keyword>
<gene>
    <name evidence="3" type="primary">K15</name>
</gene>